<dbReference type="InterPro" id="IPR027417">
    <property type="entry name" value="P-loop_NTPase"/>
</dbReference>
<organism evidence="1">
    <name type="scientific">freshwater metagenome</name>
    <dbReference type="NCBI Taxonomy" id="449393"/>
    <lineage>
        <taxon>unclassified sequences</taxon>
        <taxon>metagenomes</taxon>
        <taxon>ecological metagenomes</taxon>
    </lineage>
</organism>
<dbReference type="AlphaFoldDB" id="A0A6J6N5N4"/>
<dbReference type="Gene3D" id="3.40.50.300">
    <property type="entry name" value="P-loop containing nucleotide triphosphate hydrolases"/>
    <property type="match status" value="1"/>
</dbReference>
<protein>
    <submittedName>
        <fullName evidence="1">Unannotated protein</fullName>
    </submittedName>
</protein>
<sequence>MPNTLPYDELLTRLTRETLELVDAGVNTPIIVIDGRAGSGKSTLALALQNSLFIEGESLPRLINMDDLYEGWSGLAQGAEYLQRSILMPLLANKTASWQEFNWETNQRERWREFSGGTPLIIEGCGSLNRYTASVANLTVWLDVPEEIRRARWLARDGHVFDQYFDSWAAQELDFIAREKSPEWASFGLLSPAV</sequence>
<accession>A0A6J6N5N4</accession>
<evidence type="ECO:0000313" key="1">
    <source>
        <dbReference type="EMBL" id="CAB4681931.1"/>
    </source>
</evidence>
<dbReference type="Pfam" id="PF13238">
    <property type="entry name" value="AAA_18"/>
    <property type="match status" value="1"/>
</dbReference>
<proteinExistence type="predicted"/>
<name>A0A6J6N5N4_9ZZZZ</name>
<gene>
    <name evidence="1" type="ORF">UFOPK2373_00316</name>
</gene>
<dbReference type="EMBL" id="CAEZXL010000034">
    <property type="protein sequence ID" value="CAB4681931.1"/>
    <property type="molecule type" value="Genomic_DNA"/>
</dbReference>
<reference evidence="1" key="1">
    <citation type="submission" date="2020-05" db="EMBL/GenBank/DDBJ databases">
        <authorList>
            <person name="Chiriac C."/>
            <person name="Salcher M."/>
            <person name="Ghai R."/>
            <person name="Kavagutti S V."/>
        </authorList>
    </citation>
    <scope>NUCLEOTIDE SEQUENCE</scope>
</reference>
<dbReference type="SUPFAM" id="SSF52540">
    <property type="entry name" value="P-loop containing nucleoside triphosphate hydrolases"/>
    <property type="match status" value="1"/>
</dbReference>